<proteinExistence type="predicted"/>
<dbReference type="EMBL" id="BSXN01000237">
    <property type="protein sequence ID" value="GME67721.1"/>
    <property type="molecule type" value="Genomic_DNA"/>
</dbReference>
<dbReference type="GO" id="GO:0017177">
    <property type="term" value="C:glucosidase II complex"/>
    <property type="evidence" value="ECO:0007669"/>
    <property type="project" value="TreeGrafter"/>
</dbReference>
<dbReference type="Proteomes" id="UP001165120">
    <property type="component" value="Unassembled WGS sequence"/>
</dbReference>
<dbReference type="SUPFAM" id="SSF50911">
    <property type="entry name" value="Mannose 6-phosphate receptor domain"/>
    <property type="match status" value="1"/>
</dbReference>
<keyword evidence="10" id="KW-1185">Reference proteome</keyword>
<evidence type="ECO:0000256" key="1">
    <source>
        <dbReference type="ARBA" id="ARBA00022387"/>
    </source>
</evidence>
<dbReference type="InterPro" id="IPR039794">
    <property type="entry name" value="Gtb1-like"/>
</dbReference>
<dbReference type="InterPro" id="IPR009011">
    <property type="entry name" value="Man6P_isomerase_rcpt-bd_dom_sf"/>
</dbReference>
<dbReference type="InterPro" id="IPR044865">
    <property type="entry name" value="MRH_dom"/>
</dbReference>
<feature type="region of interest" description="Disordered" evidence="6">
    <location>
        <begin position="417"/>
        <end position="459"/>
    </location>
</feature>
<evidence type="ECO:0000313" key="9">
    <source>
        <dbReference type="EMBL" id="GME67721.1"/>
    </source>
</evidence>
<evidence type="ECO:0000259" key="8">
    <source>
        <dbReference type="PROSITE" id="PS51914"/>
    </source>
</evidence>
<keyword evidence="5" id="KW-0175">Coiled coil</keyword>
<dbReference type="InterPro" id="IPR036607">
    <property type="entry name" value="PRKCSH"/>
</dbReference>
<name>A0A9W6WFY3_CANBO</name>
<keyword evidence="2 7" id="KW-0732">Signal</keyword>
<dbReference type="InterPro" id="IPR028146">
    <property type="entry name" value="PRKCSH_N"/>
</dbReference>
<protein>
    <recommendedName>
        <fullName evidence="1">Glucosidase 2 subunit beta</fullName>
    </recommendedName>
</protein>
<dbReference type="PANTHER" id="PTHR12630:SF1">
    <property type="entry name" value="GLUCOSIDASE 2 SUBUNIT BETA"/>
    <property type="match status" value="1"/>
</dbReference>
<accession>A0A9W6WFY3</accession>
<evidence type="ECO:0000256" key="4">
    <source>
        <dbReference type="ARBA" id="ARBA00023157"/>
    </source>
</evidence>
<organism evidence="9 10">
    <name type="scientific">Candida boidinii</name>
    <name type="common">Yeast</name>
    <dbReference type="NCBI Taxonomy" id="5477"/>
    <lineage>
        <taxon>Eukaryota</taxon>
        <taxon>Fungi</taxon>
        <taxon>Dikarya</taxon>
        <taxon>Ascomycota</taxon>
        <taxon>Saccharomycotina</taxon>
        <taxon>Pichiomycetes</taxon>
        <taxon>Pichiales</taxon>
        <taxon>Pichiaceae</taxon>
        <taxon>Ogataea</taxon>
        <taxon>Ogataea/Candida clade</taxon>
    </lineage>
</organism>
<dbReference type="PANTHER" id="PTHR12630">
    <property type="entry name" value="N-LINKED OLIGOSACCHARIDE PROCESSING"/>
    <property type="match status" value="1"/>
</dbReference>
<feature type="coiled-coil region" evidence="5">
    <location>
        <begin position="150"/>
        <end position="198"/>
    </location>
</feature>
<evidence type="ECO:0000313" key="10">
    <source>
        <dbReference type="Proteomes" id="UP001165120"/>
    </source>
</evidence>
<keyword evidence="4" id="KW-1015">Disulfide bond</keyword>
<gene>
    <name evidence="9" type="ORF">Cboi02_000109700</name>
</gene>
<sequence>MRYIGSVIIPLTAFFRVVFSVSVVGVAPDNQDKYVPDKNGNWRCLNNPEIIISFDKVNDDYCDCPDGSDEPGTSACPNGKFYCENKGHFGQYIDSYKVHDGVCDYEICCDGSDENNYEEGYIPCPDKCKEINEDYNKRKDSKVKLVTEGLKIKEKLIEKSKKLVEDIKDEKIRLQNDVNSIETEINELENSKASISLEDVNENGDTDNKSENSKFISQVNQYNSKLEKYVNSVDTNLQLYKSKIKLLETILLKMTNEYNHNFNDPAVKEAANAYQDYIGNSEYDEVDTSSSADLLEEFKSLSKNLASSNIDIASPNSQFQQDQLLLQNKGVKKCKKCSSGSCKAKKGSPCGCGKDSCSCGKGSCSCGKDACSCGNESNFKSTCKCSKNIKPLVYEECSIPKAVSLFAEGLIDKFIGSPRSTTSTNRNKEQTVENEQKEDRDSQDYVSEEEMHYQEQNGNSKVVPAKLTEIEKNIEELTKEQETKISRINEIDSDLINSIESTSQKYGPDDILRAFDPTDCISSKVGEYTYEYCITGTIFQKSSNGQSTLIGKFDKIEKIEPELNNGNEDFEDATLKLFYERGSRCWNGPIRRATAYLECGSELNILNVGEPEKCEYSFKITSPIACFKEDMDKF</sequence>
<feature type="domain" description="MRH" evidence="8">
    <location>
        <begin position="518"/>
        <end position="628"/>
    </location>
</feature>
<dbReference type="GO" id="GO:0006491">
    <property type="term" value="P:N-glycan processing"/>
    <property type="evidence" value="ECO:0007669"/>
    <property type="project" value="TreeGrafter"/>
</dbReference>
<comment type="caution">
    <text evidence="9">The sequence shown here is derived from an EMBL/GenBank/DDBJ whole genome shotgun (WGS) entry which is preliminary data.</text>
</comment>
<evidence type="ECO:0000256" key="5">
    <source>
        <dbReference type="SAM" id="Coils"/>
    </source>
</evidence>
<dbReference type="Pfam" id="PF13015">
    <property type="entry name" value="PRKCSH_1"/>
    <property type="match status" value="1"/>
</dbReference>
<evidence type="ECO:0000256" key="2">
    <source>
        <dbReference type="ARBA" id="ARBA00022729"/>
    </source>
</evidence>
<evidence type="ECO:0000256" key="7">
    <source>
        <dbReference type="SAM" id="SignalP"/>
    </source>
</evidence>
<feature type="signal peptide" evidence="7">
    <location>
        <begin position="1"/>
        <end position="20"/>
    </location>
</feature>
<feature type="chain" id="PRO_5040748016" description="Glucosidase 2 subunit beta" evidence="7">
    <location>
        <begin position="21"/>
        <end position="634"/>
    </location>
</feature>
<reference evidence="9" key="1">
    <citation type="submission" date="2023-04" db="EMBL/GenBank/DDBJ databases">
        <title>Candida boidinii NBRC 10035.</title>
        <authorList>
            <person name="Ichikawa N."/>
            <person name="Sato H."/>
            <person name="Tonouchi N."/>
        </authorList>
    </citation>
    <scope>NUCLEOTIDE SEQUENCE</scope>
    <source>
        <strain evidence="9">NBRC 10035</strain>
    </source>
</reference>
<dbReference type="Pfam" id="PF12999">
    <property type="entry name" value="PRKCSH-like"/>
    <property type="match status" value="1"/>
</dbReference>
<keyword evidence="3" id="KW-0256">Endoplasmic reticulum</keyword>
<dbReference type="AlphaFoldDB" id="A0A9W6WFY3"/>
<dbReference type="Gene3D" id="2.70.130.10">
    <property type="entry name" value="Mannose-6-phosphate receptor binding domain"/>
    <property type="match status" value="1"/>
</dbReference>
<evidence type="ECO:0000256" key="3">
    <source>
        <dbReference type="ARBA" id="ARBA00022824"/>
    </source>
</evidence>
<feature type="compositionally biased region" description="Basic and acidic residues" evidence="6">
    <location>
        <begin position="426"/>
        <end position="453"/>
    </location>
</feature>
<dbReference type="PROSITE" id="PS51914">
    <property type="entry name" value="MRH"/>
    <property type="match status" value="1"/>
</dbReference>
<evidence type="ECO:0000256" key="6">
    <source>
        <dbReference type="SAM" id="MobiDB-lite"/>
    </source>
</evidence>